<dbReference type="HOGENOM" id="CLU_3375593_0_0_5"/>
<evidence type="ECO:0000313" key="1">
    <source>
        <dbReference type="EMBL" id="BAB50939.1"/>
    </source>
</evidence>
<dbReference type="AlphaFoldDB" id="Q98EI0"/>
<proteinExistence type="predicted"/>
<dbReference type="EMBL" id="BA000012">
    <property type="protein sequence ID" value="BAB50939.1"/>
    <property type="molecule type" value="Genomic_DNA"/>
</dbReference>
<sequence length="34" mass="3785">MSVMALSGFSGFQIRFEGISMSRSCRIEKQTGNE</sequence>
<organism evidence="1 2">
    <name type="scientific">Mesorhizobium japonicum (strain LMG 29417 / CECT 9101 / MAFF 303099)</name>
    <name type="common">Mesorhizobium loti (strain MAFF 303099)</name>
    <dbReference type="NCBI Taxonomy" id="266835"/>
    <lineage>
        <taxon>Bacteria</taxon>
        <taxon>Pseudomonadati</taxon>
        <taxon>Pseudomonadota</taxon>
        <taxon>Alphaproteobacteria</taxon>
        <taxon>Hyphomicrobiales</taxon>
        <taxon>Phyllobacteriaceae</taxon>
        <taxon>Mesorhizobium</taxon>
    </lineage>
</organism>
<protein>
    <submittedName>
        <fullName evidence="1">Msl4234 protein</fullName>
    </submittedName>
</protein>
<dbReference type="KEGG" id="mlo:msl4234"/>
<name>Q98EI0_RHILO</name>
<gene>
    <name evidence="1" type="ordered locus">msl4234</name>
</gene>
<evidence type="ECO:0000313" key="2">
    <source>
        <dbReference type="Proteomes" id="UP000000552"/>
    </source>
</evidence>
<dbReference type="Proteomes" id="UP000000552">
    <property type="component" value="Chromosome"/>
</dbReference>
<accession>Q98EI0</accession>
<reference evidence="1 2" key="1">
    <citation type="journal article" date="2000" name="DNA Res.">
        <title>Complete genome structure of the nitrogen-fixing symbiotic bacterium Mesorhizobium loti.</title>
        <authorList>
            <person name="Kaneko T."/>
            <person name="Nakamura Y."/>
            <person name="Sato S."/>
            <person name="Asamizu E."/>
            <person name="Kato T."/>
            <person name="Sasamoto S."/>
            <person name="Watanabe A."/>
            <person name="Idesawa K."/>
            <person name="Ishikawa A."/>
            <person name="Kawashima K."/>
            <person name="Kimura T."/>
            <person name="Kishida Y."/>
            <person name="Kiyokawa C."/>
            <person name="Kohara M."/>
            <person name="Matsumoto M."/>
            <person name="Matsuno A."/>
            <person name="Mochizuki Y."/>
            <person name="Nakayama S."/>
            <person name="Nakazaki N."/>
            <person name="Shimpo S."/>
            <person name="Sugimoto M."/>
            <person name="Takeuchi C."/>
            <person name="Yamada M."/>
            <person name="Tabata S."/>
        </authorList>
    </citation>
    <scope>NUCLEOTIDE SEQUENCE [LARGE SCALE GENOMIC DNA]</scope>
    <source>
        <strain evidence="2">LMG 29417 / CECT 9101 / MAFF 303099</strain>
    </source>
</reference>